<keyword evidence="5" id="KW-0804">Transcription</keyword>
<evidence type="ECO:0000256" key="5">
    <source>
        <dbReference type="ARBA" id="ARBA00023163"/>
    </source>
</evidence>
<protein>
    <submittedName>
        <fullName evidence="10">Tetratricopeptide repeat protein</fullName>
    </submittedName>
</protein>
<dbReference type="SUPFAM" id="SSF48452">
    <property type="entry name" value="TPR-like"/>
    <property type="match status" value="3"/>
</dbReference>
<feature type="domain" description="OmpR/PhoB-type" evidence="8">
    <location>
        <begin position="16"/>
        <end position="139"/>
    </location>
</feature>
<evidence type="ECO:0000256" key="4">
    <source>
        <dbReference type="ARBA" id="ARBA00023125"/>
    </source>
</evidence>
<dbReference type="EMBL" id="CP163431">
    <property type="protein sequence ID" value="XDP99995.1"/>
    <property type="molecule type" value="Genomic_DNA"/>
</dbReference>
<accession>A0AB39M4I1</accession>
<evidence type="ECO:0000259" key="9">
    <source>
        <dbReference type="SMART" id="SM01043"/>
    </source>
</evidence>
<dbReference type="Pfam" id="PF03704">
    <property type="entry name" value="BTAD"/>
    <property type="match status" value="1"/>
</dbReference>
<dbReference type="InterPro" id="IPR027417">
    <property type="entry name" value="P-loop_NTPase"/>
</dbReference>
<dbReference type="Gene3D" id="1.25.40.10">
    <property type="entry name" value="Tetratricopeptide repeat domain"/>
    <property type="match status" value="3"/>
</dbReference>
<dbReference type="Pfam" id="PF13374">
    <property type="entry name" value="TPR_10"/>
    <property type="match status" value="1"/>
</dbReference>
<keyword evidence="6" id="KW-0802">TPR repeat</keyword>
<dbReference type="PANTHER" id="PTHR35807">
    <property type="entry name" value="TRANSCRIPTIONAL REGULATOR REDD-RELATED"/>
    <property type="match status" value="1"/>
</dbReference>
<proteinExistence type="inferred from homology"/>
<dbReference type="InterPro" id="IPR036388">
    <property type="entry name" value="WH-like_DNA-bd_sf"/>
</dbReference>
<dbReference type="CDD" id="cd15831">
    <property type="entry name" value="BTAD"/>
    <property type="match status" value="1"/>
</dbReference>
<dbReference type="Pfam" id="PF00486">
    <property type="entry name" value="Trans_reg_C"/>
    <property type="match status" value="1"/>
</dbReference>
<comment type="similarity">
    <text evidence="1">Belongs to the AfsR/DnrI/RedD regulatory family.</text>
</comment>
<dbReference type="InterPro" id="IPR011990">
    <property type="entry name" value="TPR-like_helical_dom_sf"/>
</dbReference>
<dbReference type="RefSeq" id="WP_369186925.1">
    <property type="nucleotide sequence ID" value="NZ_CP163431.1"/>
</dbReference>
<dbReference type="InterPro" id="IPR019734">
    <property type="entry name" value="TPR_rpt"/>
</dbReference>
<dbReference type="PANTHER" id="PTHR35807:SF1">
    <property type="entry name" value="TRANSCRIPTIONAL REGULATOR REDD"/>
    <property type="match status" value="1"/>
</dbReference>
<dbReference type="GO" id="GO:0043531">
    <property type="term" value="F:ADP binding"/>
    <property type="evidence" value="ECO:0007669"/>
    <property type="project" value="InterPro"/>
</dbReference>
<dbReference type="SMART" id="SM00028">
    <property type="entry name" value="TPR"/>
    <property type="match status" value="7"/>
</dbReference>
<feature type="domain" description="Bacterial transcriptional activator" evidence="9">
    <location>
        <begin position="146"/>
        <end position="288"/>
    </location>
</feature>
<reference evidence="10" key="1">
    <citation type="submission" date="2024-07" db="EMBL/GenBank/DDBJ databases">
        <authorList>
            <person name="Yu S.T."/>
        </authorList>
    </citation>
    <scope>NUCLEOTIDE SEQUENCE</scope>
    <source>
        <strain evidence="10">R08</strain>
    </source>
</reference>
<dbReference type="PRINTS" id="PR00364">
    <property type="entry name" value="DISEASERSIST"/>
</dbReference>
<evidence type="ECO:0000256" key="2">
    <source>
        <dbReference type="ARBA" id="ARBA00023012"/>
    </source>
</evidence>
<keyword evidence="4" id="KW-0238">DNA-binding</keyword>
<evidence type="ECO:0000256" key="6">
    <source>
        <dbReference type="PROSITE-ProRule" id="PRU00339"/>
    </source>
</evidence>
<dbReference type="SUPFAM" id="SSF46894">
    <property type="entry name" value="C-terminal effector domain of the bipartite response regulators"/>
    <property type="match status" value="1"/>
</dbReference>
<dbReference type="GO" id="GO:0006355">
    <property type="term" value="P:regulation of DNA-templated transcription"/>
    <property type="evidence" value="ECO:0007669"/>
    <property type="project" value="InterPro"/>
</dbReference>
<dbReference type="Pfam" id="PF13424">
    <property type="entry name" value="TPR_12"/>
    <property type="match status" value="3"/>
</dbReference>
<evidence type="ECO:0000256" key="7">
    <source>
        <dbReference type="SAM" id="MobiDB-lite"/>
    </source>
</evidence>
<dbReference type="InterPro" id="IPR001867">
    <property type="entry name" value="OmpR/PhoB-type_DNA-bd"/>
</dbReference>
<organism evidence="10">
    <name type="scientific">Streptomyces sp. R08</name>
    <dbReference type="NCBI Taxonomy" id="3238624"/>
    <lineage>
        <taxon>Bacteria</taxon>
        <taxon>Bacillati</taxon>
        <taxon>Actinomycetota</taxon>
        <taxon>Actinomycetes</taxon>
        <taxon>Kitasatosporales</taxon>
        <taxon>Streptomycetaceae</taxon>
        <taxon>Streptomyces</taxon>
    </lineage>
</organism>
<gene>
    <name evidence="10" type="ORF">AB5J58_07330</name>
</gene>
<dbReference type="SMART" id="SM00862">
    <property type="entry name" value="Trans_reg_C"/>
    <property type="match status" value="1"/>
</dbReference>
<dbReference type="InterPro" id="IPR051677">
    <property type="entry name" value="AfsR-DnrI-RedD_regulator"/>
</dbReference>
<keyword evidence="3" id="KW-0805">Transcription regulation</keyword>
<dbReference type="GO" id="GO:0003677">
    <property type="term" value="F:DNA binding"/>
    <property type="evidence" value="ECO:0007669"/>
    <property type="project" value="UniProtKB-KW"/>
</dbReference>
<feature type="region of interest" description="Disordered" evidence="7">
    <location>
        <begin position="281"/>
        <end position="311"/>
    </location>
</feature>
<dbReference type="PROSITE" id="PS50005">
    <property type="entry name" value="TPR"/>
    <property type="match status" value="1"/>
</dbReference>
<name>A0AB39M4I1_9ACTN</name>
<dbReference type="SUPFAM" id="SSF52540">
    <property type="entry name" value="P-loop containing nucleoside triphosphate hydrolases"/>
    <property type="match status" value="1"/>
</dbReference>
<dbReference type="Gene3D" id="1.10.10.10">
    <property type="entry name" value="Winged helix-like DNA-binding domain superfamily/Winged helix DNA-binding domain"/>
    <property type="match status" value="1"/>
</dbReference>
<dbReference type="InterPro" id="IPR005158">
    <property type="entry name" value="BTAD"/>
</dbReference>
<evidence type="ECO:0000256" key="1">
    <source>
        <dbReference type="ARBA" id="ARBA00005820"/>
    </source>
</evidence>
<feature type="repeat" description="TPR" evidence="6">
    <location>
        <begin position="813"/>
        <end position="846"/>
    </location>
</feature>
<evidence type="ECO:0000259" key="8">
    <source>
        <dbReference type="SMART" id="SM00862"/>
    </source>
</evidence>
<dbReference type="Gene3D" id="3.40.50.300">
    <property type="entry name" value="P-loop containing nucleotide triphosphate hydrolases"/>
    <property type="match status" value="1"/>
</dbReference>
<dbReference type="SMART" id="SM01043">
    <property type="entry name" value="BTAD"/>
    <property type="match status" value="1"/>
</dbReference>
<dbReference type="InterPro" id="IPR016032">
    <property type="entry name" value="Sig_transdc_resp-reg_C-effctor"/>
</dbReference>
<evidence type="ECO:0000313" key="10">
    <source>
        <dbReference type="EMBL" id="XDP99995.1"/>
    </source>
</evidence>
<evidence type="ECO:0000256" key="3">
    <source>
        <dbReference type="ARBA" id="ARBA00023015"/>
    </source>
</evidence>
<dbReference type="CDD" id="cd00383">
    <property type="entry name" value="trans_reg_C"/>
    <property type="match status" value="1"/>
</dbReference>
<sequence length="1070" mass="114079">MTGFRLLGPVELWVAGRPVELGPAKRRTVLAALLVDAGRWVPAETLIDRVWGEDPPAQVRATLYAHVARIRRVLGEVGAGLSGDFGSSEHASGAGEFGGSEHATGAGDLEAAAGSLDSHRAEVPSPAPVLVRGPAGYRLDVTPDLVDAHRFRDLVARARRAEVSDAVRVLTLREAMGLWRGTPLAGLTGEWAARTRESWLHQYVDAVLAWADAELRVGGHLVVIDTLSGLVAEHPLVEPLTVALMRALHAAGRTPEALTCYAGLRKRLADELGTTPGAEARQEHQDLLTGKAAQRPPYGSGNGNGNGNGTERARVVPAQLPLDAVGFTGREDELARLEKVLGASGPRPSAVVVSAVSGTAGVGKTALAVHWAHRARDRFPDGQLYVNLRGYDLDRPMSAPDALVRFLTALGVSGQDIPLEPDDRAARYRTEVAGRRMLIVLDNAATVEQVRPLLPGTGSCAVLVTSRDSLAGLVVREGAQRLDLDLLPADAARTLLRRLIGPRAEAEPDAVGTLAAQCARLPLALRVAAELAAARPTTPLADLVAELADQQRRLFLLNADGDPRAAVVTVFSWSLRYLPADAARTFRLLGLQPGPDLDAHATAALTGTTPAEAQRSLDVLARAHLVQRVDAARYGMHDLLRAYAAGLASAQDAPEAREAALDGLFDHYLATAAAAMDQLHPAEAHLRPAAPETSTPVPDLSDPDAARAWLTTERACLTAMAAHTAAHGRPTHAIRLSQTLYRHLVSGRHTDGLTIHGHARDAARLLDDPASEARALLGIGTAHYQLARHEPARHHLQEALALFRRADDPTGQARALTNLGLVDERLGRFSTAVAYLEQALTLYRSTGDTAGESIALKNLAHVEGQLGRYDESANHLHQCLTLLRRTGNRYLEAHALMDLGTVETRLDRLDEAAVHQEQALALLREVGDGYGEAGALHGLGVVHSLRNRPAEAADCHREALALYSRNGDRDGEARALNGLGEAARATVQPAEALTHHTQALTIAEDISNPGQQARAHAGLAETHASLANTPAATHHYERALALYQEHGMPEATTIRKHLNTLTGATTDKPN</sequence>
<dbReference type="GO" id="GO:0000160">
    <property type="term" value="P:phosphorelay signal transduction system"/>
    <property type="evidence" value="ECO:0007669"/>
    <property type="project" value="UniProtKB-KW"/>
</dbReference>
<keyword evidence="2" id="KW-0902">Two-component regulatory system</keyword>
<dbReference type="AlphaFoldDB" id="A0AB39M4I1"/>